<evidence type="ECO:0000256" key="3">
    <source>
        <dbReference type="ARBA" id="ARBA00022695"/>
    </source>
</evidence>
<dbReference type="PANTHER" id="PTHR46969:SF1">
    <property type="entry name" value="BIFUNCTIONAL PROTEIN HLDE"/>
    <property type="match status" value="1"/>
</dbReference>
<dbReference type="GO" id="GO:0016773">
    <property type="term" value="F:phosphotransferase activity, alcohol group as acceptor"/>
    <property type="evidence" value="ECO:0007669"/>
    <property type="project" value="InterPro"/>
</dbReference>
<dbReference type="HAMAP" id="MF_01603">
    <property type="entry name" value="HldE"/>
    <property type="match status" value="1"/>
</dbReference>
<accession>A0A076N4I6</accession>
<evidence type="ECO:0000256" key="7">
    <source>
        <dbReference type="ARBA" id="ARBA00023268"/>
    </source>
</evidence>
<dbReference type="HOGENOM" id="CLU_021150_2_1_11"/>
<comment type="similarity">
    <text evidence="10">In the C-terminal section; belongs to the cytidylyltransferase family.</text>
</comment>
<name>A0A076N4I6_AMYME</name>
<dbReference type="SUPFAM" id="SSF52374">
    <property type="entry name" value="Nucleotidylyl transferase"/>
    <property type="match status" value="1"/>
</dbReference>
<gene>
    <name evidence="10" type="primary">hldE</name>
    <name evidence="13" type="ORF">AMETH_5618</name>
</gene>
<dbReference type="GO" id="GO:0097171">
    <property type="term" value="P:ADP-L-glycero-beta-D-manno-heptose biosynthetic process"/>
    <property type="evidence" value="ECO:0007669"/>
    <property type="project" value="UniProtKB-UniPathway"/>
</dbReference>
<dbReference type="InterPro" id="IPR011914">
    <property type="entry name" value="RfaE_dom_II"/>
</dbReference>
<dbReference type="GO" id="GO:0005524">
    <property type="term" value="F:ATP binding"/>
    <property type="evidence" value="ECO:0007669"/>
    <property type="project" value="UniProtKB-UniRule"/>
</dbReference>
<comment type="pathway">
    <text evidence="1">Bacterial outer membrane biogenesis; LPS core biosynthesis.</text>
</comment>
<dbReference type="Pfam" id="PF00294">
    <property type="entry name" value="PfkB"/>
    <property type="match status" value="1"/>
</dbReference>
<protein>
    <recommendedName>
        <fullName evidence="10">Bifunctional protein HldE</fullName>
    </recommendedName>
    <domain>
        <recommendedName>
            <fullName evidence="10">D-beta-D-heptose 7-phosphate kinase</fullName>
            <ecNumber evidence="10">2.7.1.167</ecNumber>
        </recommendedName>
        <alternativeName>
            <fullName evidence="10">D-beta-D-heptose 7-phosphotransferase</fullName>
        </alternativeName>
        <alternativeName>
            <fullName evidence="10">D-glycero-beta-D-manno-heptose-7-phosphate kinase</fullName>
        </alternativeName>
    </domain>
    <domain>
        <recommendedName>
            <fullName evidence="10">D-beta-D-heptose 1-phosphate adenylyltransferase</fullName>
            <ecNumber evidence="10">2.7.7.70</ecNumber>
        </recommendedName>
        <alternativeName>
            <fullName evidence="10">D-glycero-beta-D-manno-heptose 1-phosphate adenylyltransferase</fullName>
        </alternativeName>
    </domain>
</protein>
<dbReference type="OrthoDB" id="9802794at2"/>
<comment type="catalytic activity">
    <reaction evidence="10">
        <text>D-glycero-beta-D-manno-heptose 7-phosphate + ATP = D-glycero-beta-D-manno-heptose 1,7-bisphosphate + ADP + H(+)</text>
        <dbReference type="Rhea" id="RHEA:27473"/>
        <dbReference type="ChEBI" id="CHEBI:15378"/>
        <dbReference type="ChEBI" id="CHEBI:30616"/>
        <dbReference type="ChEBI" id="CHEBI:60204"/>
        <dbReference type="ChEBI" id="CHEBI:60208"/>
        <dbReference type="ChEBI" id="CHEBI:456216"/>
        <dbReference type="EC" id="2.7.1.167"/>
    </reaction>
</comment>
<comment type="function">
    <text evidence="10">Catalyzes the phosphorylation of D-glycero-D-manno-heptose 7-phosphate at the C-1 position to selectively form D-glycero-beta-D-manno-heptose-1,7-bisphosphate.</text>
</comment>
<dbReference type="GO" id="GO:0033786">
    <property type="term" value="F:heptose-1-phosphate adenylyltransferase activity"/>
    <property type="evidence" value="ECO:0007669"/>
    <property type="project" value="UniProtKB-UniRule"/>
</dbReference>
<dbReference type="Gene3D" id="3.40.50.620">
    <property type="entry name" value="HUPs"/>
    <property type="match status" value="1"/>
</dbReference>
<dbReference type="eggNOG" id="COG2870">
    <property type="taxonomic scope" value="Bacteria"/>
</dbReference>
<dbReference type="UniPathway" id="UPA00958"/>
<feature type="binding site" evidence="10">
    <location>
        <begin position="216"/>
        <end position="219"/>
    </location>
    <ligand>
        <name>ATP</name>
        <dbReference type="ChEBI" id="CHEBI:30616"/>
    </ligand>
</feature>
<feature type="active site" evidence="10">
    <location>
        <position position="291"/>
    </location>
</feature>
<keyword evidence="14" id="KW-1185">Reference proteome</keyword>
<dbReference type="InterPro" id="IPR014729">
    <property type="entry name" value="Rossmann-like_a/b/a_fold"/>
</dbReference>
<dbReference type="PANTHER" id="PTHR46969">
    <property type="entry name" value="BIFUNCTIONAL PROTEIN HLDE"/>
    <property type="match status" value="1"/>
</dbReference>
<comment type="similarity">
    <text evidence="10">In the N-terminal section; belongs to the carbohydrate kinase PfkB family.</text>
</comment>
<comment type="pathway">
    <text evidence="10">Nucleotide-sugar biosynthesis; ADP-L-glycero-beta-D-manno-heptose biosynthesis; ADP-L-glycero-beta-D-manno-heptose from D-glycero-beta-D-manno-heptose 7-phosphate: step 3/4.</text>
</comment>
<keyword evidence="2 10" id="KW-0808">Transferase</keyword>
<dbReference type="EMBL" id="CP009110">
    <property type="protein sequence ID" value="AIJ25710.1"/>
    <property type="molecule type" value="Genomic_DNA"/>
</dbReference>
<comment type="subunit">
    <text evidence="10">Homodimer.</text>
</comment>
<evidence type="ECO:0000256" key="2">
    <source>
        <dbReference type="ARBA" id="ARBA00022679"/>
    </source>
</evidence>
<proteinExistence type="inferred from homology"/>
<dbReference type="AlphaFoldDB" id="A0A076N4I6"/>
<dbReference type="EC" id="2.7.7.70" evidence="10"/>
<keyword evidence="8 10" id="KW-0119">Carbohydrate metabolism</keyword>
<dbReference type="UniPathway" id="UPA00356">
    <property type="reaction ID" value="UER00437"/>
</dbReference>
<dbReference type="PATRIC" id="fig|1068978.7.peg.6035"/>
<comment type="pathway">
    <text evidence="10">Nucleotide-sugar biosynthesis; ADP-L-glycero-beta-D-manno-heptose biosynthesis; ADP-L-glycero-beta-D-manno-heptose from D-glycero-beta-D-manno-heptose 7-phosphate: step 1/4.</text>
</comment>
<dbReference type="NCBIfam" id="TIGR02199">
    <property type="entry name" value="rfaE_dom_II"/>
    <property type="match status" value="1"/>
</dbReference>
<keyword evidence="6 10" id="KW-0067">ATP-binding</keyword>
<keyword evidence="4 10" id="KW-0547">Nucleotide-binding</keyword>
<organism evidence="13 14">
    <name type="scientific">Amycolatopsis methanolica 239</name>
    <dbReference type="NCBI Taxonomy" id="1068978"/>
    <lineage>
        <taxon>Bacteria</taxon>
        <taxon>Bacillati</taxon>
        <taxon>Actinomycetota</taxon>
        <taxon>Actinomycetes</taxon>
        <taxon>Pseudonocardiales</taxon>
        <taxon>Pseudonocardiaceae</taxon>
        <taxon>Amycolatopsis</taxon>
        <taxon>Amycolatopsis methanolica group</taxon>
    </lineage>
</organism>
<dbReference type="KEGG" id="amq:AMETH_5618"/>
<keyword evidence="3 10" id="KW-0548">Nucleotidyltransferase</keyword>
<feature type="region of interest" description="Ribokinase" evidence="10">
    <location>
        <begin position="1"/>
        <end position="345"/>
    </location>
</feature>
<reference evidence="13 14" key="1">
    <citation type="submission" date="2014-07" db="EMBL/GenBank/DDBJ databases">
        <title>Whole Genome Sequence of the Amycolatopsis methanolica 239.</title>
        <authorList>
            <person name="Tang B."/>
        </authorList>
    </citation>
    <scope>NUCLEOTIDE SEQUENCE [LARGE SCALE GENOMIC DNA]</scope>
    <source>
        <strain evidence="13 14">239</strain>
    </source>
</reference>
<evidence type="ECO:0000256" key="1">
    <source>
        <dbReference type="ARBA" id="ARBA00004713"/>
    </source>
</evidence>
<dbReference type="InterPro" id="IPR023030">
    <property type="entry name" value="Bifunc_HldE"/>
</dbReference>
<dbReference type="Pfam" id="PF01467">
    <property type="entry name" value="CTP_transf_like"/>
    <property type="match status" value="1"/>
</dbReference>
<dbReference type="InterPro" id="IPR004821">
    <property type="entry name" value="Cyt_trans-like"/>
</dbReference>
<evidence type="ECO:0000256" key="8">
    <source>
        <dbReference type="ARBA" id="ARBA00023277"/>
    </source>
</evidence>
<evidence type="ECO:0000256" key="9">
    <source>
        <dbReference type="ARBA" id="ARBA00047428"/>
    </source>
</evidence>
<feature type="domain" description="Carbohydrate kinase PfkB" evidence="11">
    <location>
        <begin position="30"/>
        <end position="332"/>
    </location>
</feature>
<comment type="function">
    <text evidence="10">Catalyzes the ADP transfer from ATP to D-glycero-beta-D-manno-heptose 1-phosphate, yielding ADP-D-glycero-beta-D-manno-heptose.</text>
</comment>
<dbReference type="SUPFAM" id="SSF53613">
    <property type="entry name" value="Ribokinase-like"/>
    <property type="match status" value="1"/>
</dbReference>
<dbReference type="InterPro" id="IPR011611">
    <property type="entry name" value="PfkB_dom"/>
</dbReference>
<feature type="domain" description="Cytidyltransferase-like" evidence="12">
    <location>
        <begin position="368"/>
        <end position="472"/>
    </location>
</feature>
<evidence type="ECO:0000313" key="13">
    <source>
        <dbReference type="EMBL" id="AIJ25710.1"/>
    </source>
</evidence>
<comment type="catalytic activity">
    <reaction evidence="9 10">
        <text>D-glycero-beta-D-manno-heptose 1-phosphate + ATP + H(+) = ADP-D-glycero-beta-D-manno-heptose + diphosphate</text>
        <dbReference type="Rhea" id="RHEA:27465"/>
        <dbReference type="ChEBI" id="CHEBI:15378"/>
        <dbReference type="ChEBI" id="CHEBI:30616"/>
        <dbReference type="ChEBI" id="CHEBI:33019"/>
        <dbReference type="ChEBI" id="CHEBI:59967"/>
        <dbReference type="ChEBI" id="CHEBI:61593"/>
        <dbReference type="EC" id="2.7.7.70"/>
    </reaction>
</comment>
<dbReference type="NCBIfam" id="TIGR00125">
    <property type="entry name" value="cyt_tran_rel"/>
    <property type="match status" value="1"/>
</dbReference>
<evidence type="ECO:0000256" key="6">
    <source>
        <dbReference type="ARBA" id="ARBA00022840"/>
    </source>
</evidence>
<dbReference type="Gene3D" id="3.40.1190.20">
    <property type="match status" value="1"/>
</dbReference>
<evidence type="ECO:0000259" key="11">
    <source>
        <dbReference type="Pfam" id="PF00294"/>
    </source>
</evidence>
<dbReference type="Proteomes" id="UP000062973">
    <property type="component" value="Chromosome"/>
</dbReference>
<evidence type="ECO:0000256" key="5">
    <source>
        <dbReference type="ARBA" id="ARBA00022777"/>
    </source>
</evidence>
<evidence type="ECO:0000259" key="12">
    <source>
        <dbReference type="Pfam" id="PF01467"/>
    </source>
</evidence>
<evidence type="ECO:0000313" key="14">
    <source>
        <dbReference type="Proteomes" id="UP000062973"/>
    </source>
</evidence>
<dbReference type="GO" id="GO:0033785">
    <property type="term" value="F:heptose 7-phosphate kinase activity"/>
    <property type="evidence" value="ECO:0007669"/>
    <property type="project" value="UniProtKB-UniRule"/>
</dbReference>
<keyword evidence="7 10" id="KW-0511">Multifunctional enzyme</keyword>
<dbReference type="PROSITE" id="PS00583">
    <property type="entry name" value="PFKB_KINASES_1"/>
    <property type="match status" value="1"/>
</dbReference>
<dbReference type="GO" id="GO:0005829">
    <property type="term" value="C:cytosol"/>
    <property type="evidence" value="ECO:0007669"/>
    <property type="project" value="TreeGrafter"/>
</dbReference>
<feature type="region of interest" description="Cytidylyltransferase" evidence="10">
    <location>
        <begin position="368"/>
        <end position="505"/>
    </location>
</feature>
<dbReference type="EC" id="2.7.1.167" evidence="10"/>
<evidence type="ECO:0000256" key="10">
    <source>
        <dbReference type="HAMAP-Rule" id="MF_01603"/>
    </source>
</evidence>
<dbReference type="eggNOG" id="COG0615">
    <property type="taxonomic scope" value="Bacteria"/>
</dbReference>
<dbReference type="STRING" id="1068978.AMETH_5618"/>
<keyword evidence="5 10" id="KW-0418">Kinase</keyword>
<dbReference type="InterPro" id="IPR002173">
    <property type="entry name" value="Carboh/pur_kinase_PfkB_CS"/>
</dbReference>
<sequence length="505" mass="53558">MEVDMAGETKDVAPITPDLVRLLSETAPTVVVLGDAILDVWLSGHCERICREAPAPVVDVGARALSPGGAANTAANLAALGARARFVSVVGDDEPGRELAALLVSHGVDTENLLTAPSRRSISKQRVVADDQVLLRFDEGDRDDLPAVQTNRLTQALENALAGADALMVCDYGNGLLGKPLRDAMARLRADIPLLVVDAHDFEHWQQARPDLVTPNAAEAANLLGADLPEPGEERARLFEDERRRLLGKTGAAAAVVTMDRHGAMLLTGEGRGYRTWADPAPESQASGAGDTFAAALVLARAAGLPTTSCMELAQTAANVVVHQDGTAICSQAQLSLALSREREAAVPAGELARAVAAHREAGRRVVFTNGCFDVLHRGHITYLNEAKRLGDVLIVAVNSDESVRRLKGADRPVNTAQDRAAVLSALSCVDHVAVFEEDTPIEMLKLLEPQLYVKGGDYTENMLPEAPTVRSYGGEVRVLGYVADHSTTSVIEKIRTSAPVGEGA</sequence>
<dbReference type="InterPro" id="IPR029056">
    <property type="entry name" value="Ribokinase-like"/>
</dbReference>
<dbReference type="GO" id="GO:0009244">
    <property type="term" value="P:lipopolysaccharide core region biosynthetic process"/>
    <property type="evidence" value="ECO:0007669"/>
    <property type="project" value="UniProtKB-UniPathway"/>
</dbReference>
<evidence type="ECO:0000256" key="4">
    <source>
        <dbReference type="ARBA" id="ARBA00022741"/>
    </source>
</evidence>